<keyword evidence="3" id="KW-1003">Cell membrane</keyword>
<feature type="transmembrane region" description="Helical" evidence="11">
    <location>
        <begin position="97"/>
        <end position="120"/>
    </location>
</feature>
<protein>
    <submittedName>
        <fullName evidence="15">Thiol reductant ABC exporter subunit CydC</fullName>
    </submittedName>
</protein>
<evidence type="ECO:0000259" key="12">
    <source>
        <dbReference type="PROSITE" id="PS50893"/>
    </source>
</evidence>
<dbReference type="Gene3D" id="3.40.50.300">
    <property type="entry name" value="P-loop containing nucleotide triphosphate hydrolases"/>
    <property type="match status" value="1"/>
</dbReference>
<evidence type="ECO:0000256" key="8">
    <source>
        <dbReference type="ARBA" id="ARBA00022989"/>
    </source>
</evidence>
<evidence type="ECO:0000256" key="7">
    <source>
        <dbReference type="ARBA" id="ARBA00022967"/>
    </source>
</evidence>
<feature type="transmembrane region" description="Helical" evidence="11">
    <location>
        <begin position="186"/>
        <end position="208"/>
    </location>
</feature>
<gene>
    <name evidence="15" type="primary">cydC</name>
    <name evidence="15" type="ORF">CQY20_28885</name>
    <name evidence="14" type="ORF">MAGR_17900</name>
</gene>
<evidence type="ECO:0000313" key="17">
    <source>
        <dbReference type="Proteomes" id="UP000465302"/>
    </source>
</evidence>
<dbReference type="Gene3D" id="1.20.1560.10">
    <property type="entry name" value="ABC transporter type 1, transmembrane domain"/>
    <property type="match status" value="1"/>
</dbReference>
<evidence type="ECO:0000313" key="16">
    <source>
        <dbReference type="Proteomes" id="UP000220914"/>
    </source>
</evidence>
<keyword evidence="8 11" id="KW-1133">Transmembrane helix</keyword>
<dbReference type="GO" id="GO:0045454">
    <property type="term" value="P:cell redox homeostasis"/>
    <property type="evidence" value="ECO:0007669"/>
    <property type="project" value="InterPro"/>
</dbReference>
<dbReference type="Proteomes" id="UP000220914">
    <property type="component" value="Unassembled WGS sequence"/>
</dbReference>
<keyword evidence="7" id="KW-1278">Translocase</keyword>
<feature type="transmembrane region" description="Helical" evidence="11">
    <location>
        <begin position="67"/>
        <end position="91"/>
    </location>
</feature>
<evidence type="ECO:0000256" key="2">
    <source>
        <dbReference type="ARBA" id="ARBA00022448"/>
    </source>
</evidence>
<dbReference type="InterPro" id="IPR017871">
    <property type="entry name" value="ABC_transporter-like_CS"/>
</dbReference>
<sequence length="492" mass="50589">MTEYTVERVSFDSGGCRCVGTLYRPVSDSASSPCVVMAHGFSDKVMRLRSGQLVTRLGGDVDELSDLLVRAVLPIAVAAVLGLAAVAAVAVMSPTVAVLLAICLLLAGALAPWLAGRAVVSSQRMAARQREARDVAAMTALDHADQLRVGGRISDVIADVAARQREWGDAEDSAARPAALAAAVQTLAIGTAVFGATLTGIGLANVAAPMTVAVLMLLPLSAFEATGSLPAAAVALLRARLATHRLSELITGNVARPERVSRQALSPGDGLVARSLVSGYSETVEVGPLDLELAAGARLAIVGPSGAGKTALLMTLAGLLPPRGGAVELGGVPIEAIAEAELRSRIAFFAEDAHIFATTVADNLRVARGDATEPELVDALARVGLAEWLQGLPDGLATVLVGGADALSAGQRRRLLLARALITTSPVVLLDEPTENLDAEDAAAFIKMLLAGDGGLFEPWRTVVVATHHLPAESGRLEISSGDPTAQPAMKL</sequence>
<reference evidence="14" key="3">
    <citation type="submission" date="2020-02" db="EMBL/GenBank/DDBJ databases">
        <authorList>
            <person name="Matsumoto Y."/>
            <person name="Motooka D."/>
            <person name="Nakamura S."/>
        </authorList>
    </citation>
    <scope>NUCLEOTIDE SEQUENCE</scope>
    <source>
        <strain evidence="14">JCM 6377</strain>
    </source>
</reference>
<dbReference type="GO" id="GO:0005886">
    <property type="term" value="C:plasma membrane"/>
    <property type="evidence" value="ECO:0007669"/>
    <property type="project" value="UniProtKB-SubCell"/>
</dbReference>
<evidence type="ECO:0000259" key="13">
    <source>
        <dbReference type="PROSITE" id="PS50929"/>
    </source>
</evidence>
<dbReference type="NCBIfam" id="TIGR02868">
    <property type="entry name" value="CydC"/>
    <property type="match status" value="1"/>
</dbReference>
<dbReference type="PROSITE" id="PS50929">
    <property type="entry name" value="ABC_TM1F"/>
    <property type="match status" value="1"/>
</dbReference>
<comment type="similarity">
    <text evidence="10">Belongs to the ABC transporter superfamily. Siderophore-Fe(3+) uptake transporter (SIUT) (TC 3.A.1.21) family.</text>
</comment>
<evidence type="ECO:0000256" key="1">
    <source>
        <dbReference type="ARBA" id="ARBA00004429"/>
    </source>
</evidence>
<proteinExistence type="inferred from homology"/>
<feature type="domain" description="ABC transporter" evidence="12">
    <location>
        <begin position="271"/>
        <end position="492"/>
    </location>
</feature>
<keyword evidence="6" id="KW-0067">ATP-binding</keyword>
<dbReference type="GO" id="GO:0140359">
    <property type="term" value="F:ABC-type transporter activity"/>
    <property type="evidence" value="ECO:0007669"/>
    <property type="project" value="InterPro"/>
</dbReference>
<keyword evidence="16" id="KW-1185">Reference proteome</keyword>
<dbReference type="InterPro" id="IPR014223">
    <property type="entry name" value="ABC_CydC/D"/>
</dbReference>
<reference evidence="14 17" key="2">
    <citation type="journal article" date="2019" name="Emerg. Microbes Infect.">
        <title>Comprehensive subspecies identification of 175 nontuberculous mycobacteria species based on 7547 genomic profiles.</title>
        <authorList>
            <person name="Matsumoto Y."/>
            <person name="Kinjo T."/>
            <person name="Motooka D."/>
            <person name="Nabeya D."/>
            <person name="Jung N."/>
            <person name="Uechi K."/>
            <person name="Horii T."/>
            <person name="Iida T."/>
            <person name="Fujita J."/>
            <person name="Nakamura S."/>
        </authorList>
    </citation>
    <scope>NUCLEOTIDE SEQUENCE [LARGE SCALE GENOMIC DNA]</scope>
    <source>
        <strain evidence="14 17">JCM 6377</strain>
    </source>
</reference>
<keyword evidence="4 11" id="KW-0812">Transmembrane</keyword>
<keyword evidence="9 11" id="KW-0472">Membrane</keyword>
<dbReference type="PROSITE" id="PS00211">
    <property type="entry name" value="ABC_TRANSPORTER_1"/>
    <property type="match status" value="1"/>
</dbReference>
<dbReference type="GO" id="GO:0005524">
    <property type="term" value="F:ATP binding"/>
    <property type="evidence" value="ECO:0007669"/>
    <property type="project" value="UniProtKB-KW"/>
</dbReference>
<dbReference type="GO" id="GO:0016887">
    <property type="term" value="F:ATP hydrolysis activity"/>
    <property type="evidence" value="ECO:0007669"/>
    <property type="project" value="InterPro"/>
</dbReference>
<evidence type="ECO:0000313" key="15">
    <source>
        <dbReference type="EMBL" id="PEG33794.1"/>
    </source>
</evidence>
<dbReference type="InterPro" id="IPR039421">
    <property type="entry name" value="Type_1_exporter"/>
</dbReference>
<dbReference type="InterPro" id="IPR003593">
    <property type="entry name" value="AAA+_ATPase"/>
</dbReference>
<evidence type="ECO:0000256" key="5">
    <source>
        <dbReference type="ARBA" id="ARBA00022741"/>
    </source>
</evidence>
<keyword evidence="2" id="KW-0813">Transport</keyword>
<dbReference type="PROSITE" id="PS50893">
    <property type="entry name" value="ABC_TRANSPORTER_2"/>
    <property type="match status" value="1"/>
</dbReference>
<dbReference type="Proteomes" id="UP000465302">
    <property type="component" value="Unassembled WGS sequence"/>
</dbReference>
<dbReference type="SMART" id="SM00382">
    <property type="entry name" value="AAA"/>
    <property type="match status" value="1"/>
</dbReference>
<evidence type="ECO:0000256" key="6">
    <source>
        <dbReference type="ARBA" id="ARBA00022840"/>
    </source>
</evidence>
<dbReference type="EMBL" id="BLKS01000001">
    <property type="protein sequence ID" value="GFG50349.1"/>
    <property type="molecule type" value="Genomic_DNA"/>
</dbReference>
<dbReference type="PANTHER" id="PTHR24221:SF654">
    <property type="entry name" value="ATP-BINDING CASSETTE SUB-FAMILY B MEMBER 6"/>
    <property type="match status" value="1"/>
</dbReference>
<dbReference type="InterPro" id="IPR003439">
    <property type="entry name" value="ABC_transporter-like_ATP-bd"/>
</dbReference>
<dbReference type="AlphaFoldDB" id="A0A2A7MQ45"/>
<organism evidence="15 16">
    <name type="scientific">Mycolicibacterium agri</name>
    <name type="common">Mycobacterium agri</name>
    <dbReference type="NCBI Taxonomy" id="36811"/>
    <lineage>
        <taxon>Bacteria</taxon>
        <taxon>Bacillati</taxon>
        <taxon>Actinomycetota</taxon>
        <taxon>Actinomycetes</taxon>
        <taxon>Mycobacteriales</taxon>
        <taxon>Mycobacteriaceae</taxon>
        <taxon>Mycolicibacterium</taxon>
    </lineage>
</organism>
<evidence type="ECO:0000256" key="4">
    <source>
        <dbReference type="ARBA" id="ARBA00022692"/>
    </source>
</evidence>
<dbReference type="OrthoDB" id="3237158at2"/>
<dbReference type="GO" id="GO:0034775">
    <property type="term" value="P:glutathione transmembrane transport"/>
    <property type="evidence" value="ECO:0007669"/>
    <property type="project" value="InterPro"/>
</dbReference>
<dbReference type="EMBL" id="PDCP01000092">
    <property type="protein sequence ID" value="PEG33794.1"/>
    <property type="molecule type" value="Genomic_DNA"/>
</dbReference>
<name>A0A2A7MQ45_MYCAG</name>
<keyword evidence="5" id="KW-0547">Nucleotide-binding</keyword>
<evidence type="ECO:0000313" key="14">
    <source>
        <dbReference type="EMBL" id="GFG50349.1"/>
    </source>
</evidence>
<evidence type="ECO:0000256" key="9">
    <source>
        <dbReference type="ARBA" id="ARBA00023136"/>
    </source>
</evidence>
<evidence type="ECO:0000256" key="10">
    <source>
        <dbReference type="ARBA" id="ARBA00023455"/>
    </source>
</evidence>
<dbReference type="InterPro" id="IPR011527">
    <property type="entry name" value="ABC1_TM_dom"/>
</dbReference>
<evidence type="ECO:0000256" key="11">
    <source>
        <dbReference type="SAM" id="Phobius"/>
    </source>
</evidence>
<reference evidence="15 16" key="1">
    <citation type="submission" date="2017-10" db="EMBL/GenBank/DDBJ databases">
        <title>The new phylogeny of genus Mycobacterium.</title>
        <authorList>
            <person name="Tortoli E."/>
            <person name="Trovato A."/>
            <person name="Cirillo D.M."/>
        </authorList>
    </citation>
    <scope>NUCLEOTIDE SEQUENCE [LARGE SCALE GENOMIC DNA]</scope>
    <source>
        <strain evidence="15 16">CCUG37673</strain>
    </source>
</reference>
<dbReference type="PANTHER" id="PTHR24221">
    <property type="entry name" value="ATP-BINDING CASSETTE SUB-FAMILY B"/>
    <property type="match status" value="1"/>
</dbReference>
<feature type="domain" description="ABC transmembrane type-1" evidence="13">
    <location>
        <begin position="49"/>
        <end position="238"/>
    </location>
</feature>
<dbReference type="SUPFAM" id="SSF52540">
    <property type="entry name" value="P-loop containing nucleoside triphosphate hydrolases"/>
    <property type="match status" value="1"/>
</dbReference>
<dbReference type="InterPro" id="IPR027417">
    <property type="entry name" value="P-loop_NTPase"/>
</dbReference>
<comment type="subcellular location">
    <subcellularLocation>
        <location evidence="1">Cell inner membrane</location>
        <topology evidence="1">Multi-pass membrane protein</topology>
    </subcellularLocation>
</comment>
<evidence type="ECO:0000256" key="3">
    <source>
        <dbReference type="ARBA" id="ARBA00022519"/>
    </source>
</evidence>
<accession>A0A2A7MQ45</accession>
<dbReference type="Pfam" id="PF00005">
    <property type="entry name" value="ABC_tran"/>
    <property type="match status" value="1"/>
</dbReference>
<comment type="caution">
    <text evidence="15">The sequence shown here is derived from an EMBL/GenBank/DDBJ whole genome shotgun (WGS) entry which is preliminary data.</text>
</comment>
<dbReference type="SUPFAM" id="SSF90123">
    <property type="entry name" value="ABC transporter transmembrane region"/>
    <property type="match status" value="1"/>
</dbReference>
<dbReference type="GO" id="GO:0034040">
    <property type="term" value="F:ATPase-coupled lipid transmembrane transporter activity"/>
    <property type="evidence" value="ECO:0007669"/>
    <property type="project" value="TreeGrafter"/>
</dbReference>
<dbReference type="InterPro" id="IPR036640">
    <property type="entry name" value="ABC1_TM_sf"/>
</dbReference>
<keyword evidence="3" id="KW-0997">Cell inner membrane</keyword>